<dbReference type="InterPro" id="IPR050992">
    <property type="entry name" value="CheZ_family_phosphatases"/>
</dbReference>
<dbReference type="InterPro" id="IPR007597">
    <property type="entry name" value="CheC"/>
</dbReference>
<keyword evidence="1" id="KW-0145">Chemotaxis</keyword>
<proteinExistence type="predicted"/>
<evidence type="ECO:0000256" key="1">
    <source>
        <dbReference type="ARBA" id="ARBA00022500"/>
    </source>
</evidence>
<organism evidence="5 6">
    <name type="scientific">Liquorilactobacillus sucicola DSM 21376 = JCM 15457</name>
    <dbReference type="NCBI Taxonomy" id="1423806"/>
    <lineage>
        <taxon>Bacteria</taxon>
        <taxon>Bacillati</taxon>
        <taxon>Bacillota</taxon>
        <taxon>Bacilli</taxon>
        <taxon>Lactobacillales</taxon>
        <taxon>Lactobacillaceae</taxon>
        <taxon>Liquorilactobacillus</taxon>
    </lineage>
</organism>
<dbReference type="Proteomes" id="UP000050961">
    <property type="component" value="Unassembled WGS sequence"/>
</dbReference>
<evidence type="ECO:0000256" key="2">
    <source>
        <dbReference type="ARBA" id="ARBA00022801"/>
    </source>
</evidence>
<keyword evidence="6" id="KW-1185">Reference proteome</keyword>
<dbReference type="InterPro" id="IPR028976">
    <property type="entry name" value="CheC-like_sf"/>
</dbReference>
<feature type="domain" description="CheC-like protein" evidence="3">
    <location>
        <begin position="8"/>
        <end position="44"/>
    </location>
</feature>
<dbReference type="GO" id="GO:0006935">
    <property type="term" value="P:chemotaxis"/>
    <property type="evidence" value="ECO:0007669"/>
    <property type="project" value="UniProtKB-KW"/>
</dbReference>
<evidence type="ECO:0000259" key="4">
    <source>
        <dbReference type="Pfam" id="PF13690"/>
    </source>
</evidence>
<dbReference type="STRING" id="1423806.FD15_GL000421"/>
<dbReference type="EMBL" id="AYZF01000008">
    <property type="protein sequence ID" value="KRN06862.1"/>
    <property type="molecule type" value="Genomic_DNA"/>
</dbReference>
<keyword evidence="2" id="KW-0378">Hydrolase</keyword>
<comment type="caution">
    <text evidence="5">The sequence shown here is derived from an EMBL/GenBank/DDBJ whole genome shotgun (WGS) entry which is preliminary data.</text>
</comment>
<dbReference type="Pfam" id="PF13690">
    <property type="entry name" value="CheX"/>
    <property type="match status" value="1"/>
</dbReference>
<dbReference type="AlphaFoldDB" id="A0A023CX00"/>
<evidence type="ECO:0000313" key="5">
    <source>
        <dbReference type="EMBL" id="KRN06862.1"/>
    </source>
</evidence>
<dbReference type="GO" id="GO:0016787">
    <property type="term" value="F:hydrolase activity"/>
    <property type="evidence" value="ECO:0007669"/>
    <property type="project" value="UniProtKB-KW"/>
</dbReference>
<sequence>MMGYSELELDGLREVINIGGGHAATSISKLVNQKIEMHVPEISILSYHELYEQVIADDVEVHAVVSSIVGDYNGVILFVVSDDSADKLSELMLGMKTDDINVKMSAVSELTNIISNSFLGAIGNLLNVQLVSALPVIQDDYFGAVISSVYMALDQYDDHIMVIRNEFTYSEEKLDASLFFIPETGVLEQILKSLGI</sequence>
<name>A0A023CX00_9LACO</name>
<dbReference type="CDD" id="cd17909">
    <property type="entry name" value="CheC_ClassI"/>
    <property type="match status" value="1"/>
</dbReference>
<dbReference type="PANTHER" id="PTHR43693">
    <property type="entry name" value="PROTEIN PHOSPHATASE CHEZ"/>
    <property type="match status" value="1"/>
</dbReference>
<dbReference type="PANTHER" id="PTHR43693:SF1">
    <property type="entry name" value="PROTEIN PHOSPHATASE CHEZ"/>
    <property type="match status" value="1"/>
</dbReference>
<protein>
    <submittedName>
        <fullName evidence="5">Chemotaxis protein CheC</fullName>
    </submittedName>
</protein>
<dbReference type="eggNOG" id="COG1776">
    <property type="taxonomic scope" value="Bacteria"/>
</dbReference>
<dbReference type="InterPro" id="IPR028051">
    <property type="entry name" value="CheX-like_dom"/>
</dbReference>
<dbReference type="Pfam" id="PF04509">
    <property type="entry name" value="CheC"/>
    <property type="match status" value="1"/>
</dbReference>
<dbReference type="PATRIC" id="fig|1423806.3.peg.429"/>
<evidence type="ECO:0000259" key="3">
    <source>
        <dbReference type="Pfam" id="PF04509"/>
    </source>
</evidence>
<gene>
    <name evidence="5" type="ORF">FD15_GL000421</name>
</gene>
<evidence type="ECO:0000313" key="6">
    <source>
        <dbReference type="Proteomes" id="UP000050961"/>
    </source>
</evidence>
<reference evidence="5 6" key="1">
    <citation type="journal article" date="2015" name="Genome Announc.">
        <title>Expanding the biotechnology potential of lactobacilli through comparative genomics of 213 strains and associated genera.</title>
        <authorList>
            <person name="Sun Z."/>
            <person name="Harris H.M."/>
            <person name="McCann A."/>
            <person name="Guo C."/>
            <person name="Argimon S."/>
            <person name="Zhang W."/>
            <person name="Yang X."/>
            <person name="Jeffery I.B."/>
            <person name="Cooney J.C."/>
            <person name="Kagawa T.F."/>
            <person name="Liu W."/>
            <person name="Song Y."/>
            <person name="Salvetti E."/>
            <person name="Wrobel A."/>
            <person name="Rasinkangas P."/>
            <person name="Parkhill J."/>
            <person name="Rea M.C."/>
            <person name="O'Sullivan O."/>
            <person name="Ritari J."/>
            <person name="Douillard F.P."/>
            <person name="Paul Ross R."/>
            <person name="Yang R."/>
            <person name="Briner A.E."/>
            <person name="Felis G.E."/>
            <person name="de Vos W.M."/>
            <person name="Barrangou R."/>
            <person name="Klaenhammer T.R."/>
            <person name="Caufield P.W."/>
            <person name="Cui Y."/>
            <person name="Zhang H."/>
            <person name="O'Toole P.W."/>
        </authorList>
    </citation>
    <scope>NUCLEOTIDE SEQUENCE [LARGE SCALE GENOMIC DNA]</scope>
    <source>
        <strain evidence="5 6">DSM 21376</strain>
    </source>
</reference>
<dbReference type="SUPFAM" id="SSF103039">
    <property type="entry name" value="CheC-like"/>
    <property type="match status" value="1"/>
</dbReference>
<feature type="domain" description="Chemotaxis phosphatase CheX-like" evidence="4">
    <location>
        <begin position="67"/>
        <end position="124"/>
    </location>
</feature>
<accession>A0A023CX00</accession>
<dbReference type="Gene3D" id="3.40.1550.10">
    <property type="entry name" value="CheC-like"/>
    <property type="match status" value="1"/>
</dbReference>